<keyword evidence="2" id="KW-1133">Transmembrane helix</keyword>
<proteinExistence type="predicted"/>
<dbReference type="AlphaFoldDB" id="A0A4R6S918"/>
<feature type="transmembrane region" description="Helical" evidence="2">
    <location>
        <begin position="335"/>
        <end position="357"/>
    </location>
</feature>
<feature type="region of interest" description="Disordered" evidence="1">
    <location>
        <begin position="282"/>
        <end position="306"/>
    </location>
</feature>
<comment type="caution">
    <text evidence="3">The sequence shown here is derived from an EMBL/GenBank/DDBJ whole genome shotgun (WGS) entry which is preliminary data.</text>
</comment>
<evidence type="ECO:0000313" key="4">
    <source>
        <dbReference type="Proteomes" id="UP000295601"/>
    </source>
</evidence>
<feature type="transmembrane region" description="Helical" evidence="2">
    <location>
        <begin position="69"/>
        <end position="90"/>
    </location>
</feature>
<accession>A0A4R6S918</accession>
<organism evidence="3 4">
    <name type="scientific">Leucobacter luti</name>
    <dbReference type="NCBI Taxonomy" id="340320"/>
    <lineage>
        <taxon>Bacteria</taxon>
        <taxon>Bacillati</taxon>
        <taxon>Actinomycetota</taxon>
        <taxon>Actinomycetes</taxon>
        <taxon>Micrococcales</taxon>
        <taxon>Microbacteriaceae</taxon>
        <taxon>Leucobacter</taxon>
    </lineage>
</organism>
<dbReference type="EMBL" id="SNYA01000001">
    <property type="protein sequence ID" value="TDP95375.1"/>
    <property type="molecule type" value="Genomic_DNA"/>
</dbReference>
<feature type="transmembrane region" description="Helical" evidence="2">
    <location>
        <begin position="462"/>
        <end position="482"/>
    </location>
</feature>
<reference evidence="3 4" key="1">
    <citation type="submission" date="2019-03" db="EMBL/GenBank/DDBJ databases">
        <title>Genomic analyses of the natural microbiome of Caenorhabditis elegans.</title>
        <authorList>
            <person name="Samuel B."/>
        </authorList>
    </citation>
    <scope>NUCLEOTIDE SEQUENCE [LARGE SCALE GENOMIC DNA]</scope>
    <source>
        <strain evidence="3 4">JUb18</strain>
    </source>
</reference>
<feature type="transmembrane region" description="Helical" evidence="2">
    <location>
        <begin position="965"/>
        <end position="990"/>
    </location>
</feature>
<keyword evidence="2" id="KW-0472">Membrane</keyword>
<keyword evidence="2" id="KW-0812">Transmembrane</keyword>
<feature type="transmembrane region" description="Helical" evidence="2">
    <location>
        <begin position="593"/>
        <end position="614"/>
    </location>
</feature>
<evidence type="ECO:0000313" key="3">
    <source>
        <dbReference type="EMBL" id="TDP95375.1"/>
    </source>
</evidence>
<gene>
    <name evidence="3" type="ORF">EDF62_0059</name>
</gene>
<feature type="transmembrane region" description="Helical" evidence="2">
    <location>
        <begin position="935"/>
        <end position="958"/>
    </location>
</feature>
<keyword evidence="4" id="KW-1185">Reference proteome</keyword>
<protein>
    <submittedName>
        <fullName evidence="3">Putative membrane protein DUF2207</fullName>
    </submittedName>
</protein>
<feature type="compositionally biased region" description="Low complexity" evidence="1">
    <location>
        <begin position="284"/>
        <end position="298"/>
    </location>
</feature>
<evidence type="ECO:0000256" key="2">
    <source>
        <dbReference type="SAM" id="Phobius"/>
    </source>
</evidence>
<sequence length="1031" mass="111766">MSKDAKPARRGLPGADFFDLAGSDPELLNSGRIPDPAPEHTPLFRWLARVLTAVEARLRARGDAVWRNALRIFWALIAAVGILLLFGPIINKPLDFDDVIASAKVDEVDWVARDASVEYDVTRGASGGFAAAISERYTADFRNGPEPSVERVLVTEFAGHDAEFELGEVTVDGTPVTAEIERRSTTTTIRITQPDGAEFEGEHEIAVSYQLHNLIVTATDDATGSIVDAWDWPVFGPLWPQATKGIEVSLTLPAELDAALIRKPQAYVGWLLASATQWLTPEDPASSGAEPSSTSGSEVRYSFSNDQSLPPYPDILIRASFEQGTFTQPDTTALFWWQSYGPLLPLGVLAALALFAAAARRVVWADSAGDPWYLARSEPPQKLSPDLAAALLGKAAHAELVAELADVPGRGAKRERWFSRLARAGRRAGRWGNLPTVREAASRWRRPDEVVDRGLRWVPDSYVRDFFVFAPVAITLFQWGLLRQLSEQVILSVVWWPAVFVLLSTVFAIISLVLVRRPRPLTRAGALAVQQLKGVHVFARATRLLDRGPLTDPLLPYAVLFASPRRAGKRVAALAIEETGDPSITNGWRGSRFLPLPAILALGAALAVLAGAIVTVSTVPPPYDDTEHYTEDSSNLPGTLYTETAGFDVRAELGRGADGGARLEVTELLTVVFADGSSRVPQYAREWSTQYLGQDLGFDLTSVTIDGAAAPVREIAQPRSHVVVTQFQDALQGTHEIEVRYTLNGAAVAASDGVGEAQQVRWAAWLETWEDEYYTNPSNPYDGSAVVRPLRLELTVAPELAKELRGGGWIDLDLDLPRIPGAVGNAVLPWQVESSWYDDAGQRRELRIGAETLREDGALVLTFDADAVETREIDALGEGGSFAVDPEVNDNFGAYELQVGAYTELGARLDFPADTFAGVEEGAMQRALAAYNRPYAMMMWLTGGVLAAAIAITTVAALRRRAPGLGLSLVGFLGIPLLLIAQCVLFWWIVGPMASSDAQGTGAFILSGVTWVAVVVQFVVLVRRLGRAGGE</sequence>
<evidence type="ECO:0000256" key="1">
    <source>
        <dbReference type="SAM" id="MobiDB-lite"/>
    </source>
</evidence>
<feature type="transmembrane region" description="Helical" evidence="2">
    <location>
        <begin position="494"/>
        <end position="515"/>
    </location>
</feature>
<name>A0A4R6S918_9MICO</name>
<dbReference type="RefSeq" id="WP_133615377.1">
    <property type="nucleotide sequence ID" value="NZ_SNYA01000001.1"/>
</dbReference>
<dbReference type="Proteomes" id="UP000295601">
    <property type="component" value="Unassembled WGS sequence"/>
</dbReference>
<feature type="transmembrane region" description="Helical" evidence="2">
    <location>
        <begin position="1002"/>
        <end position="1022"/>
    </location>
</feature>
<dbReference type="OrthoDB" id="5027419at2"/>